<dbReference type="SUPFAM" id="SSF69318">
    <property type="entry name" value="Integrin alpha N-terminal domain"/>
    <property type="match status" value="1"/>
</dbReference>
<proteinExistence type="inferred from homology"/>
<comment type="similarity">
    <text evidence="1">Belongs to the transglycosylase family. Rpf subfamily.</text>
</comment>
<evidence type="ECO:0000256" key="3">
    <source>
        <dbReference type="SAM" id="SignalP"/>
    </source>
</evidence>
<feature type="signal peptide" evidence="3">
    <location>
        <begin position="1"/>
        <end position="32"/>
    </location>
</feature>
<dbReference type="InterPro" id="IPR028994">
    <property type="entry name" value="Integrin_alpha_N"/>
</dbReference>
<evidence type="ECO:0000259" key="4">
    <source>
        <dbReference type="Pfam" id="PF06737"/>
    </source>
</evidence>
<sequence length="346" mass="36884">MIRKKTRTAAAAAVALGIATTALAICAGPAQAASVATWDKVAQCESSGNWAANTGNAHYGGLQFDLPTWQGYGGTQYAAYPHQATKQQQILIAEKVLNGPQGYHAWECWPNTGLDTDRTNPYPAAASSVGVFRPSNATFYLSNGGYASFGANGDVPLSGDWNGDGKDTFGVYRPSDQKFYLTDNNSTAVKQPKYGNPGDVPLVGDWNGDGVDSIGVYRPSDQTFYLTNDDNATEVYHVKLGVLGDKPIVGDWNGDGKDTVGIYRPSDQTFAMTDSTTGGTTTTHNFKYGNPGDAPIKGDWDGDGRDEVGVYRAQYSDFIEATFDGGGVYSSPRYGVNGDIPVIGQW</sequence>
<evidence type="ECO:0000313" key="7">
    <source>
        <dbReference type="Proteomes" id="UP001501752"/>
    </source>
</evidence>
<dbReference type="PANTHER" id="PTHR39431">
    <property type="entry name" value="FRPA/C-RELATED PROTEIN"/>
    <property type="match status" value="1"/>
</dbReference>
<evidence type="ECO:0000256" key="2">
    <source>
        <dbReference type="ARBA" id="ARBA00022801"/>
    </source>
</evidence>
<accession>A0ABP9ERP3</accession>
<reference evidence="6" key="3">
    <citation type="submission" date="2023-12" db="EMBL/GenBank/DDBJ databases">
        <authorList>
            <person name="Sun Q."/>
            <person name="Inoue M."/>
        </authorList>
    </citation>
    <scope>NUCLEOTIDE SEQUENCE</scope>
    <source>
        <strain evidence="6">JCM 13006</strain>
    </source>
</reference>
<organism evidence="6 7">
    <name type="scientific">Kitasatospora terrestris</name>
    <dbReference type="NCBI Taxonomy" id="258051"/>
    <lineage>
        <taxon>Bacteria</taxon>
        <taxon>Bacillati</taxon>
        <taxon>Actinomycetota</taxon>
        <taxon>Actinomycetes</taxon>
        <taxon>Kitasatosporales</taxon>
        <taxon>Streptomycetaceae</taxon>
        <taxon>Kitasatospora</taxon>
    </lineage>
</organism>
<dbReference type="InterPro" id="IPR023346">
    <property type="entry name" value="Lysozyme-like_dom_sf"/>
</dbReference>
<gene>
    <name evidence="5" type="ORF">GCM10023235_00320</name>
    <name evidence="6" type="ORF">GCM10023235_78590</name>
</gene>
<dbReference type="RefSeq" id="WP_345694672.1">
    <property type="nucleotide sequence ID" value="NZ_BAABIS010000001.1"/>
</dbReference>
<name>A0ABP9ERP3_9ACTN</name>
<keyword evidence="7" id="KW-1185">Reference proteome</keyword>
<keyword evidence="2" id="KW-0378">Hydrolase</keyword>
<dbReference type="EMBL" id="BAABIS010000001">
    <property type="protein sequence ID" value="GAA4885771.1"/>
    <property type="molecule type" value="Genomic_DNA"/>
</dbReference>
<evidence type="ECO:0000313" key="6">
    <source>
        <dbReference type="EMBL" id="GAA4885771.1"/>
    </source>
</evidence>
<reference evidence="7" key="2">
    <citation type="journal article" date="2019" name="Int. J. Syst. Evol. Microbiol.">
        <title>The Global Catalogue of Microorganisms (GCM) 10K type strain sequencing project: providing services to taxonomists for standard genome sequencing and annotation.</title>
        <authorList>
            <consortium name="The Broad Institute Genomics Platform"/>
            <consortium name="The Broad Institute Genome Sequencing Center for Infectious Disease"/>
            <person name="Wu L."/>
            <person name="Ma J."/>
        </authorList>
    </citation>
    <scope>NUCLEOTIDE SEQUENCE [LARGE SCALE GENOMIC DNA]</scope>
    <source>
        <strain evidence="7">JCM 13006</strain>
    </source>
</reference>
<feature type="domain" description="Resuscitation-promoting factor core lysozyme-like" evidence="4">
    <location>
        <begin position="33"/>
        <end position="107"/>
    </location>
</feature>
<feature type="chain" id="PRO_5045029850" description="Resuscitation-promoting factor core lysozyme-like domain-containing protein" evidence="3">
    <location>
        <begin position="33"/>
        <end position="346"/>
    </location>
</feature>
<evidence type="ECO:0000256" key="1">
    <source>
        <dbReference type="ARBA" id="ARBA00010830"/>
    </source>
</evidence>
<dbReference type="Gene3D" id="1.10.530.10">
    <property type="match status" value="1"/>
</dbReference>
<keyword evidence="3" id="KW-0732">Signal</keyword>
<dbReference type="EMBL" id="BAABIS010000001">
    <property type="protein sequence ID" value="GAA4830312.1"/>
    <property type="molecule type" value="Genomic_DNA"/>
</dbReference>
<dbReference type="Pfam" id="PF06737">
    <property type="entry name" value="Transglycosylas"/>
    <property type="match status" value="1"/>
</dbReference>
<dbReference type="SUPFAM" id="SSF53955">
    <property type="entry name" value="Lysozyme-like"/>
    <property type="match status" value="1"/>
</dbReference>
<dbReference type="InterPro" id="IPR010618">
    <property type="entry name" value="RPF"/>
</dbReference>
<dbReference type="PANTHER" id="PTHR39431:SF1">
    <property type="entry name" value="FRPA_C-RELATED PROTEIN"/>
    <property type="match status" value="1"/>
</dbReference>
<comment type="caution">
    <text evidence="6">The sequence shown here is derived from an EMBL/GenBank/DDBJ whole genome shotgun (WGS) entry which is preliminary data.</text>
</comment>
<dbReference type="CDD" id="cd13925">
    <property type="entry name" value="RPF"/>
    <property type="match status" value="1"/>
</dbReference>
<reference evidence="6" key="1">
    <citation type="journal article" date="2014" name="Int. J. Syst. Evol. Microbiol.">
        <title>Complete genome of a new Firmicutes species belonging to the dominant human colonic microbiota ('Ruminococcus bicirculans') reveals two chromosomes and a selective capacity to utilize plant glucans.</title>
        <authorList>
            <consortium name="NISC Comparative Sequencing Program"/>
            <person name="Wegmann U."/>
            <person name="Louis P."/>
            <person name="Goesmann A."/>
            <person name="Henrissat B."/>
            <person name="Duncan S.H."/>
            <person name="Flint H.J."/>
        </authorList>
    </citation>
    <scope>NUCLEOTIDE SEQUENCE</scope>
    <source>
        <strain evidence="6">JCM 13006</strain>
    </source>
</reference>
<evidence type="ECO:0000313" key="5">
    <source>
        <dbReference type="EMBL" id="GAA4830312.1"/>
    </source>
</evidence>
<dbReference type="Proteomes" id="UP001501752">
    <property type="component" value="Unassembled WGS sequence"/>
</dbReference>
<protein>
    <recommendedName>
        <fullName evidence="4">Resuscitation-promoting factor core lysozyme-like domain-containing protein</fullName>
    </recommendedName>
</protein>